<feature type="compositionally biased region" description="Polar residues" evidence="1">
    <location>
        <begin position="323"/>
        <end position="355"/>
    </location>
</feature>
<name>A0A8H3B4I7_9AGAM</name>
<evidence type="ECO:0000256" key="1">
    <source>
        <dbReference type="SAM" id="MobiDB-lite"/>
    </source>
</evidence>
<gene>
    <name evidence="2" type="ORF">RDB_LOCUS86060</name>
</gene>
<dbReference type="EMBL" id="CAJMWR010002590">
    <property type="protein sequence ID" value="CAE6447102.1"/>
    <property type="molecule type" value="Genomic_DNA"/>
</dbReference>
<sequence>MFHCIHTSLSLSTYTGTIWATQVLAFISRNTSTKPNTSSRRTRIRRLRSLRRSSLNSSLGCMASSRTDSRLDNGRVPGLADTLLICRMRAPDMEHLDLEAEEWVGSIGMYTTRARTRIRHLDFTTRTIMEGPVDSLLVLAVMTYPSPLPDNNLKMSFPTRMRNHPSRSSSHSNHSNLSNSNSSSSNPRTSSSREGIRCHTIMPRTIRTSISANPRLDMASHLSSTSQSHTPSNRSNRSRSLNSPRLRALCMLPASPRNSTGSNRPRGTTIRSHRVKCREDCRVCLEGEEWATRRESGLSDRPKVGPAPGTTAEARPQVRTRGLGTQDTSSKLPSRPTTTRTVAGTPNSPINPTDNGNKRPIEMNRCPGQKMKAVKWRNEYACDFLV</sequence>
<dbReference type="Proteomes" id="UP000663840">
    <property type="component" value="Unassembled WGS sequence"/>
</dbReference>
<dbReference type="AlphaFoldDB" id="A0A8H3B4I7"/>
<evidence type="ECO:0000313" key="3">
    <source>
        <dbReference type="Proteomes" id="UP000663840"/>
    </source>
</evidence>
<reference evidence="2" key="1">
    <citation type="submission" date="2021-01" db="EMBL/GenBank/DDBJ databases">
        <authorList>
            <person name="Kaushik A."/>
        </authorList>
    </citation>
    <scope>NUCLEOTIDE SEQUENCE</scope>
    <source>
        <strain evidence="2">AG1-1A</strain>
    </source>
</reference>
<feature type="region of interest" description="Disordered" evidence="1">
    <location>
        <begin position="294"/>
        <end position="360"/>
    </location>
</feature>
<feature type="region of interest" description="Disordered" evidence="1">
    <location>
        <begin position="149"/>
        <end position="244"/>
    </location>
</feature>
<feature type="compositionally biased region" description="Low complexity" evidence="1">
    <location>
        <begin position="231"/>
        <end position="244"/>
    </location>
</feature>
<evidence type="ECO:0000313" key="2">
    <source>
        <dbReference type="EMBL" id="CAE6447102.1"/>
    </source>
</evidence>
<feature type="compositionally biased region" description="Basic and acidic residues" evidence="1">
    <location>
        <begin position="294"/>
        <end position="303"/>
    </location>
</feature>
<accession>A0A8H3B4I7</accession>
<organism evidence="2 3">
    <name type="scientific">Rhizoctonia solani</name>
    <dbReference type="NCBI Taxonomy" id="456999"/>
    <lineage>
        <taxon>Eukaryota</taxon>
        <taxon>Fungi</taxon>
        <taxon>Dikarya</taxon>
        <taxon>Basidiomycota</taxon>
        <taxon>Agaricomycotina</taxon>
        <taxon>Agaricomycetes</taxon>
        <taxon>Cantharellales</taxon>
        <taxon>Ceratobasidiaceae</taxon>
        <taxon>Rhizoctonia</taxon>
    </lineage>
</organism>
<feature type="compositionally biased region" description="Low complexity" evidence="1">
    <location>
        <begin position="166"/>
        <end position="193"/>
    </location>
</feature>
<protein>
    <submittedName>
        <fullName evidence="2">Uncharacterized protein</fullName>
    </submittedName>
</protein>
<proteinExistence type="predicted"/>
<comment type="caution">
    <text evidence="2">The sequence shown here is derived from an EMBL/GenBank/DDBJ whole genome shotgun (WGS) entry which is preliminary data.</text>
</comment>
<feature type="compositionally biased region" description="Polar residues" evidence="1">
    <location>
        <begin position="221"/>
        <end position="230"/>
    </location>
</feature>